<evidence type="ECO:0000256" key="4">
    <source>
        <dbReference type="ARBA" id="ARBA00022723"/>
    </source>
</evidence>
<reference evidence="9 10" key="1">
    <citation type="submission" date="2014-07" db="EMBL/GenBank/DDBJ databases">
        <authorList>
            <person name="Urmite Genomes Urmite Genomes"/>
        </authorList>
    </citation>
    <scope>NUCLEOTIDE SEQUENCE [LARGE SCALE GENOMIC DNA]</scope>
    <source>
        <strain evidence="9 10">13MG44_air</strain>
    </source>
</reference>
<keyword evidence="10" id="KW-1185">Reference proteome</keyword>
<evidence type="ECO:0000256" key="1">
    <source>
        <dbReference type="ARBA" id="ARBA00006272"/>
    </source>
</evidence>
<feature type="binding site" evidence="8">
    <location>
        <position position="213"/>
    </location>
    <ligand>
        <name>Zn(2+)</name>
        <dbReference type="ChEBI" id="CHEBI:29105"/>
        <label>2</label>
    </ligand>
</feature>
<dbReference type="CDD" id="cd05656">
    <property type="entry name" value="M42_Frv"/>
    <property type="match status" value="1"/>
</dbReference>
<evidence type="ECO:0000313" key="9">
    <source>
        <dbReference type="EMBL" id="CEA00662.1"/>
    </source>
</evidence>
<keyword evidence="4 8" id="KW-0479">Metal-binding</keyword>
<dbReference type="AlphaFoldDB" id="A0A078M5R6"/>
<dbReference type="RefSeq" id="WP_035809167.1">
    <property type="nucleotide sequence ID" value="NZ_CCSE01000001.1"/>
</dbReference>
<dbReference type="PIRSF" id="PIRSF001123">
    <property type="entry name" value="PepA_GA"/>
    <property type="match status" value="1"/>
</dbReference>
<comment type="cofactor">
    <cofactor evidence="8">
        <name>a divalent metal cation</name>
        <dbReference type="ChEBI" id="CHEBI:60240"/>
    </cofactor>
    <text evidence="8">Binds 2 divalent metal cations per subunit.</text>
</comment>
<dbReference type="GO" id="GO:0046872">
    <property type="term" value="F:metal ion binding"/>
    <property type="evidence" value="ECO:0007669"/>
    <property type="project" value="UniProtKB-UniRule"/>
</dbReference>
<proteinExistence type="inferred from homology"/>
<dbReference type="SUPFAM" id="SSF53187">
    <property type="entry name" value="Zn-dependent exopeptidases"/>
    <property type="match status" value="1"/>
</dbReference>
<dbReference type="Proteomes" id="UP000044136">
    <property type="component" value="Unassembled WGS sequence"/>
</dbReference>
<feature type="binding site" evidence="8">
    <location>
        <position position="323"/>
    </location>
    <ligand>
        <name>Zn(2+)</name>
        <dbReference type="ChEBI" id="CHEBI:29105"/>
        <label>2</label>
    </ligand>
</feature>
<evidence type="ECO:0000313" key="10">
    <source>
        <dbReference type="Proteomes" id="UP000044136"/>
    </source>
</evidence>
<evidence type="ECO:0000256" key="3">
    <source>
        <dbReference type="ARBA" id="ARBA00022670"/>
    </source>
</evidence>
<organism evidence="9 10">
    <name type="scientific">Jeotgalicoccus saudimassiliensis</name>
    <dbReference type="NCBI Taxonomy" id="1461582"/>
    <lineage>
        <taxon>Bacteria</taxon>
        <taxon>Bacillati</taxon>
        <taxon>Bacillota</taxon>
        <taxon>Bacilli</taxon>
        <taxon>Bacillales</taxon>
        <taxon>Staphylococcaceae</taxon>
        <taxon>Jeotgalicoccus</taxon>
    </lineage>
</organism>
<dbReference type="EMBL" id="CCSE01000001">
    <property type="protein sequence ID" value="CEA00662.1"/>
    <property type="molecule type" value="Genomic_DNA"/>
</dbReference>
<keyword evidence="5" id="KW-0378">Hydrolase</keyword>
<dbReference type="STRING" id="1461582.BN1048_01039"/>
<evidence type="ECO:0000256" key="8">
    <source>
        <dbReference type="PIRSR" id="PIRSR001123-2"/>
    </source>
</evidence>
<feature type="binding site" evidence="8">
    <location>
        <position position="180"/>
    </location>
    <ligand>
        <name>Zn(2+)</name>
        <dbReference type="ChEBI" id="CHEBI:29105"/>
        <label>2</label>
    </ligand>
</feature>
<dbReference type="GO" id="GO:0004177">
    <property type="term" value="F:aminopeptidase activity"/>
    <property type="evidence" value="ECO:0007669"/>
    <property type="project" value="UniProtKB-UniRule"/>
</dbReference>
<accession>A0A078M5R6</accession>
<protein>
    <submittedName>
        <fullName evidence="9">Putative aminopeptidase YsdC</fullName>
    </submittedName>
</protein>
<sequence length="358" mass="38843">MDKQLEMLKDLTDVNGIAGFESEVKQKMKNYLEPVSNEIIEDNLGGVYGKKNAKNGSKTILVAGHLDEIGFMVTEIDKNGFLKFTPVGGWWNQVMLSQRMHITTGEGKIITGVIGSKPPHVLSASERKKPVEIKDMFIDIGVASKEEVEEAGIMPGDMVTPASEFEEMTNKNYLLAKAWDNRYGVALSIDVMKNLEKENIDINFVGGATVQEEVGLRGAKVGANKVNPDLAIAVDVGLAMDTPGMKSSNGTGDLGKGPLVLLMDGSMIGHVPFRKHVMAVAKDKDIPVQLQVITGGGTDAGSFHVSHDGIPSVVIGVPVRYMHSNVSIMHKEDYNNAVKLVTEVVKSLNDDKVDEIIW</sequence>
<dbReference type="Gene3D" id="3.40.630.10">
    <property type="entry name" value="Zn peptidases"/>
    <property type="match status" value="1"/>
</dbReference>
<feature type="binding site" evidence="8">
    <location>
        <position position="65"/>
    </location>
    <ligand>
        <name>Zn(2+)</name>
        <dbReference type="ChEBI" id="CHEBI:29105"/>
        <label>1</label>
    </ligand>
</feature>
<feature type="binding site" evidence="8">
    <location>
        <position position="180"/>
    </location>
    <ligand>
        <name>Zn(2+)</name>
        <dbReference type="ChEBI" id="CHEBI:29105"/>
        <label>1</label>
    </ligand>
</feature>
<keyword evidence="2 9" id="KW-0031">Aminopeptidase</keyword>
<dbReference type="InterPro" id="IPR051464">
    <property type="entry name" value="Peptidase_M42_aminopept"/>
</dbReference>
<dbReference type="InterPro" id="IPR023367">
    <property type="entry name" value="Peptidase_M42_dom2"/>
</dbReference>
<evidence type="ECO:0000256" key="7">
    <source>
        <dbReference type="PIRSR" id="PIRSR001123-1"/>
    </source>
</evidence>
<gene>
    <name evidence="9" type="primary">ysdC_1</name>
    <name evidence="9" type="ORF">BN1048_01039</name>
</gene>
<dbReference type="OrthoDB" id="9772053at2"/>
<dbReference type="PANTHER" id="PTHR32481:SF21">
    <property type="entry name" value="AMINOPEPTIDASE YSDC-RELATED"/>
    <property type="match status" value="1"/>
</dbReference>
<dbReference type="Gene3D" id="2.40.30.40">
    <property type="entry name" value="Peptidase M42, domain 2"/>
    <property type="match status" value="1"/>
</dbReference>
<evidence type="ECO:0000256" key="2">
    <source>
        <dbReference type="ARBA" id="ARBA00022438"/>
    </source>
</evidence>
<dbReference type="PANTHER" id="PTHR32481">
    <property type="entry name" value="AMINOPEPTIDASE"/>
    <property type="match status" value="1"/>
</dbReference>
<feature type="binding site" evidence="8">
    <location>
        <position position="235"/>
    </location>
    <ligand>
        <name>Zn(2+)</name>
        <dbReference type="ChEBI" id="CHEBI:29105"/>
        <label>1</label>
    </ligand>
</feature>
<keyword evidence="3" id="KW-0645">Protease</keyword>
<evidence type="ECO:0000256" key="6">
    <source>
        <dbReference type="PIRNR" id="PIRNR001123"/>
    </source>
</evidence>
<dbReference type="SUPFAM" id="SSF101821">
    <property type="entry name" value="Aminopeptidase/glucanase lid domain"/>
    <property type="match status" value="1"/>
</dbReference>
<feature type="active site" description="Proton acceptor" evidence="7">
    <location>
        <position position="212"/>
    </location>
</feature>
<dbReference type="eggNOG" id="COG1363">
    <property type="taxonomic scope" value="Bacteria"/>
</dbReference>
<evidence type="ECO:0000256" key="5">
    <source>
        <dbReference type="ARBA" id="ARBA00022801"/>
    </source>
</evidence>
<name>A0A078M5R6_9STAP</name>
<comment type="similarity">
    <text evidence="1 6">Belongs to the peptidase M42 family.</text>
</comment>
<dbReference type="HOGENOM" id="CLU_047249_0_2_9"/>
<dbReference type="InterPro" id="IPR008007">
    <property type="entry name" value="Peptidase_M42"/>
</dbReference>
<dbReference type="Pfam" id="PF05343">
    <property type="entry name" value="Peptidase_M42"/>
    <property type="match status" value="1"/>
</dbReference>
<dbReference type="GO" id="GO:0006508">
    <property type="term" value="P:proteolysis"/>
    <property type="evidence" value="ECO:0007669"/>
    <property type="project" value="UniProtKB-KW"/>
</dbReference>